<proteinExistence type="predicted"/>
<reference evidence="1 2" key="1">
    <citation type="submission" date="2019-07" db="EMBL/GenBank/DDBJ databases">
        <title>Genome assembly of Bacillus simplex strain GGC-P6A.</title>
        <authorList>
            <person name="Jennings M.E."/>
            <person name="Barton H.A."/>
        </authorList>
    </citation>
    <scope>NUCLEOTIDE SEQUENCE [LARGE SCALE GENOMIC DNA]</scope>
    <source>
        <strain evidence="1 2">GGC-P6A</strain>
    </source>
</reference>
<sequence>MKFKVRAQFLRENMEKHIDYLTKEIHRTEQKGFNEQHILDNEERELLLKWATENDSVDKYYDLLIQQFVHSSNFDTADHNYDVFIQPNLKQFNREQFLEIYDGIIRNRQCYAHRFGRLVLSL</sequence>
<dbReference type="EMBL" id="VNKI01000002">
    <property type="protein sequence ID" value="TVX83264.1"/>
    <property type="molecule type" value="Genomic_DNA"/>
</dbReference>
<accession>A0A8B5Y3E5</accession>
<organism evidence="1 2">
    <name type="scientific">Peribacillus simplex</name>
    <dbReference type="NCBI Taxonomy" id="1478"/>
    <lineage>
        <taxon>Bacteria</taxon>
        <taxon>Bacillati</taxon>
        <taxon>Bacillota</taxon>
        <taxon>Bacilli</taxon>
        <taxon>Bacillales</taxon>
        <taxon>Bacillaceae</taxon>
        <taxon>Peribacillus</taxon>
    </lineage>
</organism>
<protein>
    <submittedName>
        <fullName evidence="1">Uncharacterized protein</fullName>
    </submittedName>
</protein>
<comment type="caution">
    <text evidence="1">The sequence shown here is derived from an EMBL/GenBank/DDBJ whole genome shotgun (WGS) entry which is preliminary data.</text>
</comment>
<dbReference type="Proteomes" id="UP000317770">
    <property type="component" value="Unassembled WGS sequence"/>
</dbReference>
<name>A0A8B5Y3E5_9BACI</name>
<evidence type="ECO:0000313" key="2">
    <source>
        <dbReference type="Proteomes" id="UP000317770"/>
    </source>
</evidence>
<evidence type="ECO:0000313" key="1">
    <source>
        <dbReference type="EMBL" id="TVX83264.1"/>
    </source>
</evidence>
<gene>
    <name evidence="1" type="ORF">FQP34_06795</name>
</gene>
<dbReference type="AlphaFoldDB" id="A0A8B5Y3E5"/>